<dbReference type="RefSeq" id="WP_174403801.1">
    <property type="nucleotide sequence ID" value="NZ_BLVO01000004.1"/>
</dbReference>
<evidence type="ECO:0000313" key="7">
    <source>
        <dbReference type="EMBL" id="GFM32134.1"/>
    </source>
</evidence>
<evidence type="ECO:0000256" key="2">
    <source>
        <dbReference type="SAM" id="MobiDB-lite"/>
    </source>
</evidence>
<feature type="domain" description="Pilus formation protein N-terminal" evidence="6">
    <location>
        <begin position="38"/>
        <end position="108"/>
    </location>
</feature>
<proteinExistence type="inferred from homology"/>
<feature type="domain" description="BON" evidence="5">
    <location>
        <begin position="113"/>
        <end position="170"/>
    </location>
</feature>
<evidence type="ECO:0000256" key="3">
    <source>
        <dbReference type="SAM" id="SignalP"/>
    </source>
</evidence>
<evidence type="ECO:0000259" key="5">
    <source>
        <dbReference type="Pfam" id="PF04972"/>
    </source>
</evidence>
<keyword evidence="8" id="KW-1185">Reference proteome</keyword>
<dbReference type="EMBL" id="BLVO01000004">
    <property type="protein sequence ID" value="GFM32134.1"/>
    <property type="molecule type" value="Genomic_DNA"/>
</dbReference>
<dbReference type="Proteomes" id="UP000503840">
    <property type="component" value="Unassembled WGS sequence"/>
</dbReference>
<dbReference type="GO" id="GO:0015627">
    <property type="term" value="C:type II protein secretion system complex"/>
    <property type="evidence" value="ECO:0007669"/>
    <property type="project" value="TreeGrafter"/>
</dbReference>
<dbReference type="Pfam" id="PF04972">
    <property type="entry name" value="BON"/>
    <property type="match status" value="1"/>
</dbReference>
<dbReference type="InterPro" id="IPR050810">
    <property type="entry name" value="Bact_Secretion_Sys_Channel"/>
</dbReference>
<dbReference type="PANTHER" id="PTHR30332:SF17">
    <property type="entry name" value="TYPE IV PILIATION SYSTEM PROTEIN DR_0774-RELATED"/>
    <property type="match status" value="1"/>
</dbReference>
<evidence type="ECO:0000313" key="8">
    <source>
        <dbReference type="Proteomes" id="UP000503840"/>
    </source>
</evidence>
<evidence type="ECO:0000259" key="4">
    <source>
        <dbReference type="Pfam" id="PF00263"/>
    </source>
</evidence>
<protein>
    <submittedName>
        <fullName evidence="7">Pilus assembly protein CpaC</fullName>
    </submittedName>
</protein>
<dbReference type="InterPro" id="IPR007055">
    <property type="entry name" value="BON_dom"/>
</dbReference>
<dbReference type="AlphaFoldDB" id="A0A7J0BG48"/>
<dbReference type="PRINTS" id="PR00811">
    <property type="entry name" value="BCTERIALGSPD"/>
</dbReference>
<evidence type="ECO:0000259" key="6">
    <source>
        <dbReference type="Pfam" id="PF13629"/>
    </source>
</evidence>
<reference evidence="7 8" key="1">
    <citation type="submission" date="2020-05" db="EMBL/GenBank/DDBJ databases">
        <title>Draft genome sequence of Desulfovibrio sp. strain HN2T.</title>
        <authorList>
            <person name="Ueno A."/>
            <person name="Tamazawa S."/>
            <person name="Tamamura S."/>
            <person name="Murakami T."/>
            <person name="Kiyama T."/>
            <person name="Inomata H."/>
            <person name="Amano Y."/>
            <person name="Miyakawa K."/>
            <person name="Tamaki H."/>
            <person name="Naganuma T."/>
            <person name="Kaneko K."/>
        </authorList>
    </citation>
    <scope>NUCLEOTIDE SEQUENCE [LARGE SCALE GENOMIC DNA]</scope>
    <source>
        <strain evidence="7 8">HN2</strain>
    </source>
</reference>
<dbReference type="InterPro" id="IPR004846">
    <property type="entry name" value="T2SS/T3SS_dom"/>
</dbReference>
<comment type="similarity">
    <text evidence="1">Belongs to the bacterial secretin family.</text>
</comment>
<dbReference type="GO" id="GO:0009306">
    <property type="term" value="P:protein secretion"/>
    <property type="evidence" value="ECO:0007669"/>
    <property type="project" value="InterPro"/>
</dbReference>
<feature type="domain" description="Type II/III secretion system secretin-like" evidence="4">
    <location>
        <begin position="256"/>
        <end position="415"/>
    </location>
</feature>
<comment type="caution">
    <text evidence="7">The sequence shown here is derived from an EMBL/GenBank/DDBJ whole genome shotgun (WGS) entry which is preliminary data.</text>
</comment>
<dbReference type="InterPro" id="IPR032789">
    <property type="entry name" value="T2SS-T3SS_pil_N"/>
</dbReference>
<dbReference type="Pfam" id="PF00263">
    <property type="entry name" value="Secretin"/>
    <property type="match status" value="1"/>
</dbReference>
<organism evidence="7 8">
    <name type="scientific">Desulfovibrio subterraneus</name>
    <dbReference type="NCBI Taxonomy" id="2718620"/>
    <lineage>
        <taxon>Bacteria</taxon>
        <taxon>Pseudomonadati</taxon>
        <taxon>Thermodesulfobacteriota</taxon>
        <taxon>Desulfovibrionia</taxon>
        <taxon>Desulfovibrionales</taxon>
        <taxon>Desulfovibrionaceae</taxon>
        <taxon>Desulfovibrio</taxon>
    </lineage>
</organism>
<dbReference type="PANTHER" id="PTHR30332">
    <property type="entry name" value="PROBABLE GENERAL SECRETION PATHWAY PROTEIN D"/>
    <property type="match status" value="1"/>
</dbReference>
<feature type="chain" id="PRO_5029601209" evidence="3">
    <location>
        <begin position="25"/>
        <end position="484"/>
    </location>
</feature>
<keyword evidence="3" id="KW-0732">Signal</keyword>
<dbReference type="InterPro" id="IPR001775">
    <property type="entry name" value="GspD/PilQ"/>
</dbReference>
<feature type="signal peptide" evidence="3">
    <location>
        <begin position="1"/>
        <end position="24"/>
    </location>
</feature>
<feature type="compositionally biased region" description="Polar residues" evidence="2">
    <location>
        <begin position="458"/>
        <end position="470"/>
    </location>
</feature>
<gene>
    <name evidence="7" type="ORF">DSM101010T_04990</name>
</gene>
<sequence length="484" mass="52021">MKRLHFAIACFMVALTCAVSPVQAADPNPVPISARITPQSVEIVKGKSEIISLPVPAARVSIADPETADIVLLSPWQVYVTGKIPGVTSLTLWARTGDLVGLYDIRVTADIAHLKEMLHRLLPSESDIRVMGTGDKITLSGTVTSAASLSTALEIAETYAPEKVTNLLGVGGVHQVMLEVKIAEMHRTVLDRFGIDLAYAFKGDFAYSLLNNLFYLDPTKGAISMGQSAAVVNPARNGLVRMSSGGVTLTGFLDVLKQNGLVRVLAEPTLICRSGEDAQFLVGGEIPIPIPQGFGTIAIEYKQYGVQLVFSPTVVSGNLISLKVFPEVSELDYSNTIQIGGMTIPAISTRRASTVVELGNGQSFAIAGLLHNQVRENMKKYPGLGEIPILGTLFRSSEFSKQETELIIIVTPHLTKPLDVAQQKLPTDNYVEPTEMEFFFHGKMEGERPTPAARIKPVSNTGSVDGSVQPDSGMEGDFGHIIPQ</sequence>
<accession>A0A7J0BG48</accession>
<dbReference type="Pfam" id="PF13629">
    <property type="entry name" value="T2SS-T3SS_pil_N"/>
    <property type="match status" value="1"/>
</dbReference>
<name>A0A7J0BG48_9BACT</name>
<feature type="region of interest" description="Disordered" evidence="2">
    <location>
        <begin position="448"/>
        <end position="484"/>
    </location>
</feature>
<evidence type="ECO:0000256" key="1">
    <source>
        <dbReference type="RuleBase" id="RU004003"/>
    </source>
</evidence>